<dbReference type="PANTHER" id="PTHR30055:SF146">
    <property type="entry name" value="HTH-TYPE TRANSCRIPTIONAL DUAL REGULATOR CECR"/>
    <property type="match status" value="1"/>
</dbReference>
<dbReference type="PATRIC" id="fig|927661.3.peg.3822"/>
<name>A0A010YR34_9ACTN</name>
<feature type="DNA-binding region" description="H-T-H motif" evidence="4">
    <location>
        <begin position="32"/>
        <end position="51"/>
    </location>
</feature>
<keyword evidence="1" id="KW-0805">Transcription regulation</keyword>
<reference evidence="6 7" key="1">
    <citation type="submission" date="2013-07" db="EMBL/GenBank/DDBJ databases">
        <authorList>
            <consortium name="DOE Joint Genome Institute"/>
            <person name="Eisen J."/>
            <person name="Huntemann M."/>
            <person name="Han J."/>
            <person name="Chen A."/>
            <person name="Kyrpides N."/>
            <person name="Mavromatis K."/>
            <person name="Markowitz V."/>
            <person name="Palaniappan K."/>
            <person name="Ivanova N."/>
            <person name="Schaumberg A."/>
            <person name="Pati A."/>
            <person name="Liolios K."/>
            <person name="Nordberg H.P."/>
            <person name="Cantor M.N."/>
            <person name="Hua S.X."/>
            <person name="Woyke T."/>
        </authorList>
    </citation>
    <scope>NUCLEOTIDE SEQUENCE [LARGE SCALE GENOMIC DNA]</scope>
    <source>
        <strain evidence="6 7">DSM 44712</strain>
    </source>
</reference>
<evidence type="ECO:0000259" key="5">
    <source>
        <dbReference type="PROSITE" id="PS50977"/>
    </source>
</evidence>
<evidence type="ECO:0000313" key="7">
    <source>
        <dbReference type="Proteomes" id="UP000021053"/>
    </source>
</evidence>
<sequence>MSESPAGEPARRKQVLRVALGTFARFGYRKTSMEDVARAAEISRPGLYFLFSSKENLFRAAVIDALDDDLAAAASVLADTGRPLRERLIEALDLWAGRYVGPLAGEVTVLVDANPGLLGAVVTEYPRRFVELLTSALADAGAGGVAEDLARTLHSTAAGIKHEVATRAEFVARMTVGVDLMLPALVRTPG</sequence>
<dbReference type="Pfam" id="PF00440">
    <property type="entry name" value="TetR_N"/>
    <property type="match status" value="1"/>
</dbReference>
<accession>A0A010YR34</accession>
<dbReference type="InterPro" id="IPR036271">
    <property type="entry name" value="Tet_transcr_reg_TetR-rel_C_sf"/>
</dbReference>
<evidence type="ECO:0000256" key="2">
    <source>
        <dbReference type="ARBA" id="ARBA00023125"/>
    </source>
</evidence>
<keyword evidence="2 4" id="KW-0238">DNA-binding</keyword>
<evidence type="ECO:0000256" key="1">
    <source>
        <dbReference type="ARBA" id="ARBA00023015"/>
    </source>
</evidence>
<dbReference type="Proteomes" id="UP000021053">
    <property type="component" value="Unassembled WGS sequence"/>
</dbReference>
<dbReference type="AlphaFoldDB" id="A0A010YR34"/>
<keyword evidence="3" id="KW-0804">Transcription</keyword>
<dbReference type="EMBL" id="JFBT01000001">
    <property type="protein sequence ID" value="EXG82655.1"/>
    <property type="molecule type" value="Genomic_DNA"/>
</dbReference>
<gene>
    <name evidence="6" type="ORF">CryarDRAFT_3854</name>
</gene>
<dbReference type="InterPro" id="IPR050109">
    <property type="entry name" value="HTH-type_TetR-like_transc_reg"/>
</dbReference>
<dbReference type="Gene3D" id="1.10.357.10">
    <property type="entry name" value="Tetracycline Repressor, domain 2"/>
    <property type="match status" value="1"/>
</dbReference>
<dbReference type="OrthoDB" id="116659at2"/>
<dbReference type="InterPro" id="IPR009057">
    <property type="entry name" value="Homeodomain-like_sf"/>
</dbReference>
<dbReference type="FunFam" id="1.10.10.60:FF:000141">
    <property type="entry name" value="TetR family transcriptional regulator"/>
    <property type="match status" value="1"/>
</dbReference>
<dbReference type="GO" id="GO:0045892">
    <property type="term" value="P:negative regulation of DNA-templated transcription"/>
    <property type="evidence" value="ECO:0007669"/>
    <property type="project" value="UniProtKB-ARBA"/>
</dbReference>
<dbReference type="HOGENOM" id="CLU_069356_36_0_11"/>
<feature type="domain" description="HTH tetR-type" evidence="5">
    <location>
        <begin position="9"/>
        <end position="69"/>
    </location>
</feature>
<protein>
    <submittedName>
        <fullName evidence="6">Transcriptional regulator</fullName>
    </submittedName>
</protein>
<proteinExistence type="predicted"/>
<dbReference type="GO" id="GO:0003700">
    <property type="term" value="F:DNA-binding transcription factor activity"/>
    <property type="evidence" value="ECO:0007669"/>
    <property type="project" value="TreeGrafter"/>
</dbReference>
<organism evidence="6 7">
    <name type="scientific">Cryptosporangium arvum DSM 44712</name>
    <dbReference type="NCBI Taxonomy" id="927661"/>
    <lineage>
        <taxon>Bacteria</taxon>
        <taxon>Bacillati</taxon>
        <taxon>Actinomycetota</taxon>
        <taxon>Actinomycetes</taxon>
        <taxon>Cryptosporangiales</taxon>
        <taxon>Cryptosporangiaceae</taxon>
        <taxon>Cryptosporangium</taxon>
    </lineage>
</organism>
<keyword evidence="7" id="KW-1185">Reference proteome</keyword>
<evidence type="ECO:0000256" key="3">
    <source>
        <dbReference type="ARBA" id="ARBA00023163"/>
    </source>
</evidence>
<dbReference type="SUPFAM" id="SSF46689">
    <property type="entry name" value="Homeodomain-like"/>
    <property type="match status" value="1"/>
</dbReference>
<evidence type="ECO:0000256" key="4">
    <source>
        <dbReference type="PROSITE-ProRule" id="PRU00335"/>
    </source>
</evidence>
<dbReference type="GO" id="GO:0000976">
    <property type="term" value="F:transcription cis-regulatory region binding"/>
    <property type="evidence" value="ECO:0007669"/>
    <property type="project" value="TreeGrafter"/>
</dbReference>
<dbReference type="InterPro" id="IPR001647">
    <property type="entry name" value="HTH_TetR"/>
</dbReference>
<dbReference type="PANTHER" id="PTHR30055">
    <property type="entry name" value="HTH-TYPE TRANSCRIPTIONAL REGULATOR RUTR"/>
    <property type="match status" value="1"/>
</dbReference>
<dbReference type="PROSITE" id="PS50977">
    <property type="entry name" value="HTH_TETR_2"/>
    <property type="match status" value="1"/>
</dbReference>
<evidence type="ECO:0000313" key="6">
    <source>
        <dbReference type="EMBL" id="EXG82655.1"/>
    </source>
</evidence>
<dbReference type="SUPFAM" id="SSF48498">
    <property type="entry name" value="Tetracyclin repressor-like, C-terminal domain"/>
    <property type="match status" value="1"/>
</dbReference>
<comment type="caution">
    <text evidence="6">The sequence shown here is derived from an EMBL/GenBank/DDBJ whole genome shotgun (WGS) entry which is preliminary data.</text>
</comment>
<dbReference type="PRINTS" id="PR00455">
    <property type="entry name" value="HTHTETR"/>
</dbReference>
<dbReference type="RefSeq" id="WP_035852587.1">
    <property type="nucleotide sequence ID" value="NZ_KK073874.1"/>
</dbReference>